<accession>A0A6A5Z6Y5</accession>
<gene>
    <name evidence="1" type="ORF">BDV96DRAFT_64252</name>
</gene>
<protein>
    <submittedName>
        <fullName evidence="1">Uncharacterized protein</fullName>
    </submittedName>
</protein>
<evidence type="ECO:0000313" key="1">
    <source>
        <dbReference type="EMBL" id="KAF2115210.1"/>
    </source>
</evidence>
<sequence length="149" mass="16321">MTSIFRGARKTCSWAVSLMALADELRGDRYLVVAVLSFDDAVNSHVQGHHHRHSRRTAARLFDVCRARHSGGRPIASLGQCFWPGCFLIRCTPFDCRAPIRELVSDGYSAPTGAAGACFGHFTRLTPACATLRTSMLAVRVAASQLRFP</sequence>
<name>A0A6A5Z6Y5_9PLEO</name>
<dbReference type="EMBL" id="ML977323">
    <property type="protein sequence ID" value="KAF2115210.1"/>
    <property type="molecule type" value="Genomic_DNA"/>
</dbReference>
<reference evidence="1" key="1">
    <citation type="journal article" date="2020" name="Stud. Mycol.">
        <title>101 Dothideomycetes genomes: a test case for predicting lifestyles and emergence of pathogens.</title>
        <authorList>
            <person name="Haridas S."/>
            <person name="Albert R."/>
            <person name="Binder M."/>
            <person name="Bloem J."/>
            <person name="Labutti K."/>
            <person name="Salamov A."/>
            <person name="Andreopoulos B."/>
            <person name="Baker S."/>
            <person name="Barry K."/>
            <person name="Bills G."/>
            <person name="Bluhm B."/>
            <person name="Cannon C."/>
            <person name="Castanera R."/>
            <person name="Culley D."/>
            <person name="Daum C."/>
            <person name="Ezra D."/>
            <person name="Gonzalez J."/>
            <person name="Henrissat B."/>
            <person name="Kuo A."/>
            <person name="Liang C."/>
            <person name="Lipzen A."/>
            <person name="Lutzoni F."/>
            <person name="Magnuson J."/>
            <person name="Mondo S."/>
            <person name="Nolan M."/>
            <person name="Ohm R."/>
            <person name="Pangilinan J."/>
            <person name="Park H.-J."/>
            <person name="Ramirez L."/>
            <person name="Alfaro M."/>
            <person name="Sun H."/>
            <person name="Tritt A."/>
            <person name="Yoshinaga Y."/>
            <person name="Zwiers L.-H."/>
            <person name="Turgeon B."/>
            <person name="Goodwin S."/>
            <person name="Spatafora J."/>
            <person name="Crous P."/>
            <person name="Grigoriev I."/>
        </authorList>
    </citation>
    <scope>NUCLEOTIDE SEQUENCE</scope>
    <source>
        <strain evidence="1">CBS 627.86</strain>
    </source>
</reference>
<dbReference type="Proteomes" id="UP000799770">
    <property type="component" value="Unassembled WGS sequence"/>
</dbReference>
<dbReference type="AlphaFoldDB" id="A0A6A5Z6Y5"/>
<keyword evidence="2" id="KW-1185">Reference proteome</keyword>
<organism evidence="1 2">
    <name type="scientific">Lophiotrema nucula</name>
    <dbReference type="NCBI Taxonomy" id="690887"/>
    <lineage>
        <taxon>Eukaryota</taxon>
        <taxon>Fungi</taxon>
        <taxon>Dikarya</taxon>
        <taxon>Ascomycota</taxon>
        <taxon>Pezizomycotina</taxon>
        <taxon>Dothideomycetes</taxon>
        <taxon>Pleosporomycetidae</taxon>
        <taxon>Pleosporales</taxon>
        <taxon>Lophiotremataceae</taxon>
        <taxon>Lophiotrema</taxon>
    </lineage>
</organism>
<evidence type="ECO:0000313" key="2">
    <source>
        <dbReference type="Proteomes" id="UP000799770"/>
    </source>
</evidence>
<proteinExistence type="predicted"/>